<dbReference type="Proteomes" id="UP001499951">
    <property type="component" value="Unassembled WGS sequence"/>
</dbReference>
<dbReference type="InterPro" id="IPR038330">
    <property type="entry name" value="TspO/MBR-related_sf"/>
</dbReference>
<name>A0ABP3Q2I1_9PROT</name>
<dbReference type="InterPro" id="IPR004307">
    <property type="entry name" value="TspO_MBR"/>
</dbReference>
<feature type="transmembrane region" description="Helical" evidence="6">
    <location>
        <begin position="87"/>
        <end position="106"/>
    </location>
</feature>
<dbReference type="PIRSF" id="PIRSF005859">
    <property type="entry name" value="PBR"/>
    <property type="match status" value="1"/>
</dbReference>
<feature type="transmembrane region" description="Helical" evidence="6">
    <location>
        <begin position="57"/>
        <end position="75"/>
    </location>
</feature>
<dbReference type="Pfam" id="PF03073">
    <property type="entry name" value="TspO_MBR"/>
    <property type="match status" value="1"/>
</dbReference>
<comment type="similarity">
    <text evidence="2">Belongs to the TspO/BZRP family.</text>
</comment>
<evidence type="ECO:0000313" key="8">
    <source>
        <dbReference type="Proteomes" id="UP001499951"/>
    </source>
</evidence>
<reference evidence="8" key="1">
    <citation type="journal article" date="2019" name="Int. J. Syst. Evol. Microbiol.">
        <title>The Global Catalogue of Microorganisms (GCM) 10K type strain sequencing project: providing services to taxonomists for standard genome sequencing and annotation.</title>
        <authorList>
            <consortium name="The Broad Institute Genomics Platform"/>
            <consortium name="The Broad Institute Genome Sequencing Center for Infectious Disease"/>
            <person name="Wu L."/>
            <person name="Ma J."/>
        </authorList>
    </citation>
    <scope>NUCLEOTIDE SEQUENCE [LARGE SCALE GENOMIC DNA]</scope>
    <source>
        <strain evidence="8">JCM 15089</strain>
    </source>
</reference>
<keyword evidence="3 6" id="KW-0812">Transmembrane</keyword>
<organism evidence="7 8">
    <name type="scientific">Rhizomicrobium electricum</name>
    <dbReference type="NCBI Taxonomy" id="480070"/>
    <lineage>
        <taxon>Bacteria</taxon>
        <taxon>Pseudomonadati</taxon>
        <taxon>Pseudomonadota</taxon>
        <taxon>Alphaproteobacteria</taxon>
        <taxon>Micropepsales</taxon>
        <taxon>Micropepsaceae</taxon>
        <taxon>Rhizomicrobium</taxon>
    </lineage>
</organism>
<evidence type="ECO:0000256" key="5">
    <source>
        <dbReference type="ARBA" id="ARBA00023136"/>
    </source>
</evidence>
<dbReference type="Gene3D" id="1.20.1260.100">
    <property type="entry name" value="TspO/MBR protein"/>
    <property type="match status" value="1"/>
</dbReference>
<comment type="caution">
    <text evidence="7">The sequence shown here is derived from an EMBL/GenBank/DDBJ whole genome shotgun (WGS) entry which is preliminary data.</text>
</comment>
<dbReference type="RefSeq" id="WP_166935049.1">
    <property type="nucleotide sequence ID" value="NZ_BAAADD010000009.1"/>
</dbReference>
<evidence type="ECO:0000256" key="6">
    <source>
        <dbReference type="SAM" id="Phobius"/>
    </source>
</evidence>
<accession>A0ABP3Q2I1</accession>
<dbReference type="CDD" id="cd15904">
    <property type="entry name" value="TSPO_MBR"/>
    <property type="match status" value="1"/>
</dbReference>
<proteinExistence type="inferred from homology"/>
<evidence type="ECO:0000256" key="3">
    <source>
        <dbReference type="ARBA" id="ARBA00022692"/>
    </source>
</evidence>
<keyword evidence="4 6" id="KW-1133">Transmembrane helix</keyword>
<dbReference type="PANTHER" id="PTHR10057">
    <property type="entry name" value="PERIPHERAL-TYPE BENZODIAZEPINE RECEPTOR"/>
    <property type="match status" value="1"/>
</dbReference>
<feature type="transmembrane region" description="Helical" evidence="6">
    <location>
        <begin position="112"/>
        <end position="132"/>
    </location>
</feature>
<evidence type="ECO:0000256" key="2">
    <source>
        <dbReference type="ARBA" id="ARBA00007524"/>
    </source>
</evidence>
<evidence type="ECO:0000256" key="1">
    <source>
        <dbReference type="ARBA" id="ARBA00004141"/>
    </source>
</evidence>
<keyword evidence="5 6" id="KW-0472">Membrane</keyword>
<protein>
    <submittedName>
        <fullName evidence="7">Tryptophan-rich sensory protein</fullName>
    </submittedName>
</protein>
<evidence type="ECO:0000313" key="7">
    <source>
        <dbReference type="EMBL" id="GAA0581403.1"/>
    </source>
</evidence>
<comment type="subcellular location">
    <subcellularLocation>
        <location evidence="1">Membrane</location>
        <topology evidence="1">Multi-pass membrane protein</topology>
    </subcellularLocation>
</comment>
<evidence type="ECO:0000256" key="4">
    <source>
        <dbReference type="ARBA" id="ARBA00022989"/>
    </source>
</evidence>
<keyword evidence="8" id="KW-1185">Reference proteome</keyword>
<feature type="transmembrane region" description="Helical" evidence="6">
    <location>
        <begin position="139"/>
        <end position="161"/>
    </location>
</feature>
<dbReference type="EMBL" id="BAAADD010000009">
    <property type="protein sequence ID" value="GAA0581403.1"/>
    <property type="molecule type" value="Genomic_DNA"/>
</dbReference>
<dbReference type="PANTHER" id="PTHR10057:SF0">
    <property type="entry name" value="TRANSLOCATOR PROTEIN"/>
    <property type="match status" value="1"/>
</dbReference>
<sequence length="165" mass="18121">MEAAFEKRPAIGLSLLVLFGFLAFTLAAGFAAGQVTAPNIPSWYNHLAKPSFNPPNWVFAPVWSALYVLIAVAAWRVWRAKGFRTPALALWLVQLGLNFAWSFIFFGAHAAGAALADLVLLWGAIFATLIAFGRIDKPAGWLLIPYLGWVSFAGVLNFWVWQLNA</sequence>
<gene>
    <name evidence="7" type="ORF">GCM10008942_32820</name>
</gene>